<evidence type="ECO:0000256" key="2">
    <source>
        <dbReference type="ARBA" id="ARBA00023157"/>
    </source>
</evidence>
<dbReference type="CDD" id="cd15795">
    <property type="entry name" value="PMEI-Pla_a_1_like"/>
    <property type="match status" value="2"/>
</dbReference>
<evidence type="ECO:0000259" key="5">
    <source>
        <dbReference type="SMART" id="SM00856"/>
    </source>
</evidence>
<dbReference type="InterPro" id="IPR034088">
    <property type="entry name" value="Pla_a_1-like"/>
</dbReference>
<dbReference type="SMART" id="SM00856">
    <property type="entry name" value="PMEI"/>
    <property type="match status" value="2"/>
</dbReference>
<dbReference type="InterPro" id="IPR006501">
    <property type="entry name" value="Pectinesterase_inhib_dom"/>
</dbReference>
<keyword evidence="7" id="KW-1185">Reference proteome</keyword>
<feature type="signal peptide" evidence="4">
    <location>
        <begin position="1"/>
        <end position="29"/>
    </location>
</feature>
<accession>A0AAV1CJF5</accession>
<proteinExistence type="inferred from homology"/>
<dbReference type="GO" id="GO:0004857">
    <property type="term" value="F:enzyme inhibitor activity"/>
    <property type="evidence" value="ECO:0007669"/>
    <property type="project" value="InterPro"/>
</dbReference>
<feature type="domain" description="Pectinesterase inhibitor" evidence="5">
    <location>
        <begin position="37"/>
        <end position="189"/>
    </location>
</feature>
<evidence type="ECO:0000313" key="7">
    <source>
        <dbReference type="Proteomes" id="UP001161247"/>
    </source>
</evidence>
<dbReference type="FunFam" id="1.20.140.40:FF:000002">
    <property type="entry name" value="Putative invertase inhibitor"/>
    <property type="match status" value="2"/>
</dbReference>
<evidence type="ECO:0000256" key="4">
    <source>
        <dbReference type="SAM" id="SignalP"/>
    </source>
</evidence>
<protein>
    <submittedName>
        <fullName evidence="6">OLC1v1031500C1</fullName>
    </submittedName>
</protein>
<dbReference type="GO" id="GO:0005576">
    <property type="term" value="C:extracellular region"/>
    <property type="evidence" value="ECO:0007669"/>
    <property type="project" value="UniProtKB-ARBA"/>
</dbReference>
<evidence type="ECO:0000256" key="1">
    <source>
        <dbReference type="ARBA" id="ARBA00022729"/>
    </source>
</evidence>
<feature type="domain" description="Pectinesterase inhibitor" evidence="5">
    <location>
        <begin position="208"/>
        <end position="360"/>
    </location>
</feature>
<dbReference type="Proteomes" id="UP001161247">
    <property type="component" value="Chromosome 2"/>
</dbReference>
<name>A0AAV1CJF5_OLDCO</name>
<dbReference type="PANTHER" id="PTHR35357">
    <property type="entry name" value="OS02G0537100 PROTEIN"/>
    <property type="match status" value="1"/>
</dbReference>
<dbReference type="AlphaFoldDB" id="A0AAV1CJF5"/>
<comment type="similarity">
    <text evidence="3">Belongs to the PMEI family.</text>
</comment>
<dbReference type="EMBL" id="OX459119">
    <property type="protein sequence ID" value="CAI9095525.1"/>
    <property type="molecule type" value="Genomic_DNA"/>
</dbReference>
<dbReference type="PANTHER" id="PTHR35357:SF17">
    <property type="entry name" value="PECTINESTERASE INHIBITOR 12"/>
    <property type="match status" value="1"/>
</dbReference>
<keyword evidence="1 4" id="KW-0732">Signal</keyword>
<evidence type="ECO:0000313" key="6">
    <source>
        <dbReference type="EMBL" id="CAI9095525.1"/>
    </source>
</evidence>
<dbReference type="Pfam" id="PF04043">
    <property type="entry name" value="PMEI"/>
    <property type="match status" value="2"/>
</dbReference>
<dbReference type="InterPro" id="IPR035513">
    <property type="entry name" value="Invertase/methylesterase_inhib"/>
</dbReference>
<feature type="chain" id="PRO_5043807643" evidence="4">
    <location>
        <begin position="30"/>
        <end position="383"/>
    </location>
</feature>
<dbReference type="SUPFAM" id="SSF101148">
    <property type="entry name" value="Plant invertase/pectin methylesterase inhibitor"/>
    <property type="match status" value="2"/>
</dbReference>
<dbReference type="Gene3D" id="1.20.140.40">
    <property type="entry name" value="Invertase/pectin methylesterase inhibitor family protein"/>
    <property type="match status" value="2"/>
</dbReference>
<keyword evidence="2" id="KW-1015">Disulfide bond</keyword>
<dbReference type="NCBIfam" id="TIGR01614">
    <property type="entry name" value="PME_inhib"/>
    <property type="match status" value="2"/>
</dbReference>
<sequence>MMRQSQFISMSVFALLIIIISSAIPSTNSYNLAAAQYSNDMVNSTCRICTEISTIFDFNFCVTTIQAAPGSRAVDLRGLAVLTMELALQNATTTVAAIEKMILSQTFDPLTTKCLKNCLESYADSVSNIVMAMGAFMADQLATANTLMGSVVEQPMTCEADFRHKKGEISPLAKNNYNLFEIGIISICIINQVSLHPVPQGILITEISTTDVVNSTCKQCAEKSTSTTYDYCVASLQIPPISHLVNLPGLAIVAMEIALENATGTIQTIKETIDGGELDPFVEDCLTVCLELYQSAIFTVEEAVNAFLSEHFDDADILMSSVMEDAMTCGEGFKEKKGQVNPLVEQNENLYRLSSIAVCIIKLVSSRFLPPLSSSGHNLGARI</sequence>
<reference evidence="6" key="1">
    <citation type="submission" date="2023-03" db="EMBL/GenBank/DDBJ databases">
        <authorList>
            <person name="Julca I."/>
        </authorList>
    </citation>
    <scope>NUCLEOTIDE SEQUENCE</scope>
</reference>
<gene>
    <name evidence="6" type="ORF">OLC1_LOCUS6475</name>
</gene>
<organism evidence="6 7">
    <name type="scientific">Oldenlandia corymbosa var. corymbosa</name>
    <dbReference type="NCBI Taxonomy" id="529605"/>
    <lineage>
        <taxon>Eukaryota</taxon>
        <taxon>Viridiplantae</taxon>
        <taxon>Streptophyta</taxon>
        <taxon>Embryophyta</taxon>
        <taxon>Tracheophyta</taxon>
        <taxon>Spermatophyta</taxon>
        <taxon>Magnoliopsida</taxon>
        <taxon>eudicotyledons</taxon>
        <taxon>Gunneridae</taxon>
        <taxon>Pentapetalae</taxon>
        <taxon>asterids</taxon>
        <taxon>lamiids</taxon>
        <taxon>Gentianales</taxon>
        <taxon>Rubiaceae</taxon>
        <taxon>Rubioideae</taxon>
        <taxon>Spermacoceae</taxon>
        <taxon>Hedyotis-Oldenlandia complex</taxon>
        <taxon>Oldenlandia</taxon>
    </lineage>
</organism>
<evidence type="ECO:0000256" key="3">
    <source>
        <dbReference type="ARBA" id="ARBA00038471"/>
    </source>
</evidence>